<sequence length="43" mass="4962">MNNNKNPISPEKKGPDKEIIIWTFGVIFFKVTKDIRQGLTSKK</sequence>
<dbReference type="Proteomes" id="UP000321830">
    <property type="component" value="Unassembled WGS sequence"/>
</dbReference>
<accession>A0A511J2A7</accession>
<proteinExistence type="predicted"/>
<evidence type="ECO:0000313" key="1">
    <source>
        <dbReference type="EMBL" id="GEL92147.1"/>
    </source>
</evidence>
<protein>
    <submittedName>
        <fullName evidence="1">Uncharacterized protein</fullName>
    </submittedName>
</protein>
<reference evidence="1 2" key="1">
    <citation type="submission" date="2019-07" db="EMBL/GenBank/DDBJ databases">
        <title>Whole genome shotgun sequence of Enterococcus villorum NBRC 100699.</title>
        <authorList>
            <person name="Hosoyama A."/>
            <person name="Uohara A."/>
            <person name="Ohji S."/>
            <person name="Ichikawa N."/>
        </authorList>
    </citation>
    <scope>NUCLEOTIDE SEQUENCE [LARGE SCALE GENOMIC DNA]</scope>
    <source>
        <strain evidence="1 2">NBRC 100699</strain>
    </source>
</reference>
<evidence type="ECO:0000313" key="2">
    <source>
        <dbReference type="Proteomes" id="UP000321830"/>
    </source>
</evidence>
<comment type="caution">
    <text evidence="1">The sequence shown here is derived from an EMBL/GenBank/DDBJ whole genome shotgun (WGS) entry which is preliminary data.</text>
</comment>
<gene>
    <name evidence="1" type="ORF">EVI01_14840</name>
</gene>
<dbReference type="EMBL" id="BJWF01000016">
    <property type="protein sequence ID" value="GEL92147.1"/>
    <property type="molecule type" value="Genomic_DNA"/>
</dbReference>
<name>A0A511J2A7_9ENTE</name>
<dbReference type="AlphaFoldDB" id="A0A511J2A7"/>
<organism evidence="1 2">
    <name type="scientific">Enterococcus villorum</name>
    <dbReference type="NCBI Taxonomy" id="112904"/>
    <lineage>
        <taxon>Bacteria</taxon>
        <taxon>Bacillati</taxon>
        <taxon>Bacillota</taxon>
        <taxon>Bacilli</taxon>
        <taxon>Lactobacillales</taxon>
        <taxon>Enterococcaceae</taxon>
        <taxon>Enterococcus</taxon>
    </lineage>
</organism>